<dbReference type="EMBL" id="PKSM01000355">
    <property type="protein sequence ID" value="POV96832.1"/>
    <property type="molecule type" value="Genomic_DNA"/>
</dbReference>
<dbReference type="VEuPathDB" id="FungiDB:PSHT_14908"/>
<organism evidence="2 3">
    <name type="scientific">Puccinia striiformis</name>
    <dbReference type="NCBI Taxonomy" id="27350"/>
    <lineage>
        <taxon>Eukaryota</taxon>
        <taxon>Fungi</taxon>
        <taxon>Dikarya</taxon>
        <taxon>Basidiomycota</taxon>
        <taxon>Pucciniomycotina</taxon>
        <taxon>Pucciniomycetes</taxon>
        <taxon>Pucciniales</taxon>
        <taxon>Pucciniaceae</taxon>
        <taxon>Puccinia</taxon>
    </lineage>
</organism>
<keyword evidence="3" id="KW-1185">Reference proteome</keyword>
<protein>
    <submittedName>
        <fullName evidence="2">Uncharacterized protein</fullName>
    </submittedName>
</protein>
<evidence type="ECO:0000313" key="2">
    <source>
        <dbReference type="EMBL" id="POV96832.1"/>
    </source>
</evidence>
<feature type="transmembrane region" description="Helical" evidence="1">
    <location>
        <begin position="6"/>
        <end position="29"/>
    </location>
</feature>
<keyword evidence="1" id="KW-1133">Transmembrane helix</keyword>
<accession>A0A2S4UHQ1</accession>
<name>A0A2S4UHQ1_9BASI</name>
<sequence length="107" mass="11512">MHLSHLIHSLLVILIHLIFTCVAGGIALFDCSAYGYCADKMTSSTGAVYYRFGLAEPTQDVNSWTCSYSQLAGKHIVNVCCNNPVGLTKVRKSFSIVVVIVLGNSSA</sequence>
<comment type="caution">
    <text evidence="2">The sequence shown here is derived from an EMBL/GenBank/DDBJ whole genome shotgun (WGS) entry which is preliminary data.</text>
</comment>
<keyword evidence="1" id="KW-0812">Transmembrane</keyword>
<evidence type="ECO:0000313" key="3">
    <source>
        <dbReference type="Proteomes" id="UP000238274"/>
    </source>
</evidence>
<dbReference type="Proteomes" id="UP000238274">
    <property type="component" value="Unassembled WGS sequence"/>
</dbReference>
<evidence type="ECO:0000256" key="1">
    <source>
        <dbReference type="SAM" id="Phobius"/>
    </source>
</evidence>
<gene>
    <name evidence="2" type="ORF">PSHT_14908</name>
</gene>
<reference evidence="3" key="2">
    <citation type="journal article" date="2018" name="BMC Genomics">
        <title>Genomic insights into host adaptation between the wheat stripe rust pathogen (Puccinia striiformis f. sp. tritici) and the barley stripe rust pathogen (Puccinia striiformis f. sp. hordei).</title>
        <authorList>
            <person name="Xia C."/>
            <person name="Wang M."/>
            <person name="Yin C."/>
            <person name="Cornejo O.E."/>
            <person name="Hulbert S.H."/>
            <person name="Chen X."/>
        </authorList>
    </citation>
    <scope>NUCLEOTIDE SEQUENCE [LARGE SCALE GENOMIC DNA]</scope>
    <source>
        <strain evidence="3">93TX-2</strain>
    </source>
</reference>
<dbReference type="AlphaFoldDB" id="A0A2S4UHQ1"/>
<reference evidence="3" key="3">
    <citation type="journal article" date="2018" name="Mol. Plant Microbe Interact.">
        <title>Genome sequence resources for the wheat stripe rust pathogen (Puccinia striiformis f. sp. tritici) and the barley stripe rust pathogen (Puccinia striiformis f. sp. hordei).</title>
        <authorList>
            <person name="Xia C."/>
            <person name="Wang M."/>
            <person name="Yin C."/>
            <person name="Cornejo O.E."/>
            <person name="Hulbert S.H."/>
            <person name="Chen X."/>
        </authorList>
    </citation>
    <scope>NUCLEOTIDE SEQUENCE [LARGE SCALE GENOMIC DNA]</scope>
    <source>
        <strain evidence="3">93TX-2</strain>
    </source>
</reference>
<proteinExistence type="predicted"/>
<keyword evidence="1" id="KW-0472">Membrane</keyword>
<reference evidence="2 3" key="1">
    <citation type="submission" date="2017-12" db="EMBL/GenBank/DDBJ databases">
        <title>Gene loss provides genomic basis for host adaptation in cereal stripe rust fungi.</title>
        <authorList>
            <person name="Xia C."/>
        </authorList>
    </citation>
    <scope>NUCLEOTIDE SEQUENCE [LARGE SCALE GENOMIC DNA]</scope>
    <source>
        <strain evidence="2 3">93TX-2</strain>
    </source>
</reference>